<evidence type="ECO:0000256" key="1">
    <source>
        <dbReference type="ARBA" id="ARBA00001974"/>
    </source>
</evidence>
<keyword evidence="9" id="KW-1185">Reference proteome</keyword>
<dbReference type="InterPro" id="IPR036188">
    <property type="entry name" value="FAD/NAD-bd_sf"/>
</dbReference>
<dbReference type="InterPro" id="IPR025700">
    <property type="entry name" value="Lys/Orn_oxygenase"/>
</dbReference>
<evidence type="ECO:0000313" key="9">
    <source>
        <dbReference type="Proteomes" id="UP000018780"/>
    </source>
</evidence>
<evidence type="ECO:0000256" key="7">
    <source>
        <dbReference type="ARBA" id="ARBA00023002"/>
    </source>
</evidence>
<protein>
    <submittedName>
        <fullName evidence="8">Lysine N6-hydroxylase/L-ornithine N5-oxygenase</fullName>
    </submittedName>
</protein>
<comment type="cofactor">
    <cofactor evidence="1">
        <name>FAD</name>
        <dbReference type="ChEBI" id="CHEBI:57692"/>
    </cofactor>
</comment>
<dbReference type="Proteomes" id="UP000018780">
    <property type="component" value="Chromosome"/>
</dbReference>
<dbReference type="Pfam" id="PF13434">
    <property type="entry name" value="Lys_Orn_oxgnase"/>
    <property type="match status" value="1"/>
</dbReference>
<keyword evidence="4" id="KW-0285">Flavoprotein</keyword>
<evidence type="ECO:0000256" key="2">
    <source>
        <dbReference type="ARBA" id="ARBA00004924"/>
    </source>
</evidence>
<dbReference type="GO" id="GO:0016491">
    <property type="term" value="F:oxidoreductase activity"/>
    <property type="evidence" value="ECO:0007669"/>
    <property type="project" value="UniProtKB-KW"/>
</dbReference>
<comment type="similarity">
    <text evidence="3">Belongs to the lysine N(6)-hydroxylase/L-ornithine N(5)-oxygenase family.</text>
</comment>
<dbReference type="STRING" id="999552.METH_16845"/>
<dbReference type="Gene3D" id="3.50.50.60">
    <property type="entry name" value="FAD/NAD(P)-binding domain"/>
    <property type="match status" value="1"/>
</dbReference>
<dbReference type="PANTHER" id="PTHR42802">
    <property type="entry name" value="MONOOXYGENASE"/>
    <property type="match status" value="1"/>
</dbReference>
<dbReference type="AlphaFoldDB" id="V9VVX7"/>
<keyword evidence="7" id="KW-0560">Oxidoreductase</keyword>
<evidence type="ECO:0000256" key="4">
    <source>
        <dbReference type="ARBA" id="ARBA00022630"/>
    </source>
</evidence>
<evidence type="ECO:0000256" key="3">
    <source>
        <dbReference type="ARBA" id="ARBA00007588"/>
    </source>
</evidence>
<keyword evidence="6" id="KW-0521">NADP</keyword>
<name>V9VVX7_9RHOB</name>
<evidence type="ECO:0000256" key="6">
    <source>
        <dbReference type="ARBA" id="ARBA00022857"/>
    </source>
</evidence>
<comment type="pathway">
    <text evidence="2">Siderophore biosynthesis.</text>
</comment>
<dbReference type="EMBL" id="CP006773">
    <property type="protein sequence ID" value="AHD02118.1"/>
    <property type="molecule type" value="Genomic_DNA"/>
</dbReference>
<gene>
    <name evidence="8" type="ORF">METH_16845</name>
</gene>
<evidence type="ECO:0000256" key="5">
    <source>
        <dbReference type="ARBA" id="ARBA00022827"/>
    </source>
</evidence>
<proteinExistence type="inferred from homology"/>
<accession>V9VVX7</accession>
<reference evidence="8 9" key="1">
    <citation type="submission" date="2013-09" db="EMBL/GenBank/DDBJ databases">
        <authorList>
            <consortium name="DOE Joint Genome Institute"/>
            <person name="Klenk H.-P."/>
            <person name="Huntemann M."/>
            <person name="Han J."/>
            <person name="Chen A."/>
            <person name="Kyrpides N."/>
            <person name="Mavromatis K."/>
            <person name="Markowitz V."/>
            <person name="Palaniappan K."/>
            <person name="Ivanova N."/>
            <person name="Schaumberg A."/>
            <person name="Pati A."/>
            <person name="Liolios K."/>
            <person name="Nordberg H.P."/>
            <person name="Cantor M.N."/>
            <person name="Hua S.X."/>
            <person name="Woyke T."/>
        </authorList>
    </citation>
    <scope>NUCLEOTIDE SEQUENCE [LARGE SCALE GENOMIC DNA]</scope>
    <source>
        <strain evidence="8 9">DSM 14336</strain>
    </source>
</reference>
<keyword evidence="5" id="KW-0274">FAD</keyword>
<sequence length="442" mass="48306">MGIGFGPSNIALAIALEEAGELDNVLFLEKAAAPDWQGEFLIDGSDIQHNPLRDFVTPRNPSSPYGFLSYLKAKGRLFEFLNLEAPYPPRTEYARYTVWVARQFDRAVRYSSAVRNLAYVEAGGLPAIRISLENGQVYLARSVSFAPGRSINVPAPFAGHMGGRMVHAAQYRSALARWQLEGAVERIAVIGASQSAVEMLLDLPGHFPSAQITGICRSFGYKQKDLSPFTERVYEPEFVDRFYDAPEAVQNSMRRELWRSNYGAADHDVIAALQFRMYEQRVTGREQIVLLDNKTTLDITPRDGAGGFELTLLDRMDGSEIRAGFDAVILATGFLNHSCAPEGEPFHPLLAGVAEDARFRADGAIAQARDYRLLNKPGLTRAPVFLNGVSETSHGFGDAGSFSLLSVRSAELARSIAGVPVRPQKISPGAGQDTPALTVQPA</sequence>
<dbReference type="PATRIC" id="fig|999552.6.peg.3356"/>
<dbReference type="SUPFAM" id="SSF51905">
    <property type="entry name" value="FAD/NAD(P)-binding domain"/>
    <property type="match status" value="1"/>
</dbReference>
<dbReference type="PANTHER" id="PTHR42802:SF1">
    <property type="entry name" value="L-ORNITHINE N(5)-MONOOXYGENASE"/>
    <property type="match status" value="1"/>
</dbReference>
<dbReference type="HOGENOM" id="CLU_020931_2_0_5"/>
<evidence type="ECO:0000313" key="8">
    <source>
        <dbReference type="EMBL" id="AHD02118.1"/>
    </source>
</evidence>
<dbReference type="GO" id="GO:0006879">
    <property type="term" value="P:intracellular iron ion homeostasis"/>
    <property type="evidence" value="ECO:0007669"/>
    <property type="project" value="TreeGrafter"/>
</dbReference>
<dbReference type="KEGG" id="lmd:METH_16845"/>
<organism evidence="8 9">
    <name type="scientific">Leisingera methylohalidivorans DSM 14336</name>
    <dbReference type="NCBI Taxonomy" id="999552"/>
    <lineage>
        <taxon>Bacteria</taxon>
        <taxon>Pseudomonadati</taxon>
        <taxon>Pseudomonadota</taxon>
        <taxon>Alphaproteobacteria</taxon>
        <taxon>Rhodobacterales</taxon>
        <taxon>Roseobacteraceae</taxon>
        <taxon>Leisingera</taxon>
    </lineage>
</organism>